<reference evidence="1 2" key="1">
    <citation type="journal article" date="2023" name="Sci. Data">
        <title>Genome assembly of the Korean intertidal mud-creeper Batillaria attramentaria.</title>
        <authorList>
            <person name="Patra A.K."/>
            <person name="Ho P.T."/>
            <person name="Jun S."/>
            <person name="Lee S.J."/>
            <person name="Kim Y."/>
            <person name="Won Y.J."/>
        </authorList>
    </citation>
    <scope>NUCLEOTIDE SEQUENCE [LARGE SCALE GENOMIC DNA]</scope>
    <source>
        <strain evidence="1">Wonlab-2016</strain>
    </source>
</reference>
<dbReference type="Proteomes" id="UP001519460">
    <property type="component" value="Unassembled WGS sequence"/>
</dbReference>
<dbReference type="EMBL" id="JACVVK020000014">
    <property type="protein sequence ID" value="KAK7504606.1"/>
    <property type="molecule type" value="Genomic_DNA"/>
</dbReference>
<accession>A0ABD0LZB9</accession>
<evidence type="ECO:0000313" key="2">
    <source>
        <dbReference type="Proteomes" id="UP001519460"/>
    </source>
</evidence>
<proteinExistence type="predicted"/>
<protein>
    <submittedName>
        <fullName evidence="1">Uncharacterized protein</fullName>
    </submittedName>
</protein>
<organism evidence="1 2">
    <name type="scientific">Batillaria attramentaria</name>
    <dbReference type="NCBI Taxonomy" id="370345"/>
    <lineage>
        <taxon>Eukaryota</taxon>
        <taxon>Metazoa</taxon>
        <taxon>Spiralia</taxon>
        <taxon>Lophotrochozoa</taxon>
        <taxon>Mollusca</taxon>
        <taxon>Gastropoda</taxon>
        <taxon>Caenogastropoda</taxon>
        <taxon>Sorbeoconcha</taxon>
        <taxon>Cerithioidea</taxon>
        <taxon>Batillariidae</taxon>
        <taxon>Batillaria</taxon>
    </lineage>
</organism>
<evidence type="ECO:0000313" key="1">
    <source>
        <dbReference type="EMBL" id="KAK7504606.1"/>
    </source>
</evidence>
<dbReference type="AlphaFoldDB" id="A0ABD0LZB9"/>
<sequence length="107" mass="12137">MAAAGLHTAPKLTQRTKSARGCVESVFTQGLSLRKHRSRVSRVPPEVADDGPLSPVFDGPTWRIIAVFISLYCHRPRLAESITKHSERVWANRVRKEPRMRRLLKPV</sequence>
<keyword evidence="2" id="KW-1185">Reference proteome</keyword>
<gene>
    <name evidence="1" type="ORF">BaRGS_00004092</name>
</gene>
<name>A0ABD0LZB9_9CAEN</name>
<comment type="caution">
    <text evidence="1">The sequence shown here is derived from an EMBL/GenBank/DDBJ whole genome shotgun (WGS) entry which is preliminary data.</text>
</comment>